<proteinExistence type="inferred from homology"/>
<dbReference type="OrthoDB" id="4867015at2"/>
<dbReference type="AlphaFoldDB" id="A0A1J4N9G4"/>
<sequence length="300" mass="31874">MSERDRIMVAVDGGEGGRAAARYAAGRARRSGADLWLVHVVDLAIATGVFYPYGYSGLADQIREAGVTALAHAEKEAAEIVGAEHVTSTLRDGGVVTELVHAAAESTMVVLGDERHHGLSRIVTGSVSGRVASRAPVPVVVVPADWPAERDNRMVVVAVADCEASTDLVVRGLEEAVERDGGLVIVHSWDVPAVYYDSTLGQLDAAGVLADARHRLMQTLERARQLVPNSAGVDAWIEVRRGQAAQIITESSKDAALLVIGRRGHAFPLRRLGGTGHALLRESSCPVEVVPPAPEIESRR</sequence>
<dbReference type="CDD" id="cd00293">
    <property type="entry name" value="USP-like"/>
    <property type="match status" value="1"/>
</dbReference>
<protein>
    <recommendedName>
        <fullName evidence="2">UspA domain-containing protein</fullName>
    </recommendedName>
</protein>
<reference evidence="3" key="1">
    <citation type="submission" date="2016-10" db="EMBL/GenBank/DDBJ databases">
        <title>Draft Genome Sequence of Nocardioides luteus Strain BAFB, an Alkane-Degrading Bacterium Isolated from JP-7 Polluted Soil.</title>
        <authorList>
            <person name="Brown L."/>
            <person name="Ruiz O.N."/>
            <person name="Gunasekera T."/>
        </authorList>
    </citation>
    <scope>NUCLEOTIDE SEQUENCE [LARGE SCALE GENOMIC DNA]</scope>
    <source>
        <strain evidence="3">BAFB</strain>
    </source>
</reference>
<dbReference type="Pfam" id="PF00582">
    <property type="entry name" value="Usp"/>
    <property type="match status" value="2"/>
</dbReference>
<dbReference type="RefSeq" id="WP_045551889.1">
    <property type="nucleotide sequence ID" value="NZ_JZDQ02000007.1"/>
</dbReference>
<dbReference type="InterPro" id="IPR006016">
    <property type="entry name" value="UspA"/>
</dbReference>
<dbReference type="SUPFAM" id="SSF52402">
    <property type="entry name" value="Adenine nucleotide alpha hydrolases-like"/>
    <property type="match status" value="2"/>
</dbReference>
<dbReference type="PANTHER" id="PTHR46268">
    <property type="entry name" value="STRESS RESPONSE PROTEIN NHAX"/>
    <property type="match status" value="1"/>
</dbReference>
<dbReference type="Gene3D" id="3.40.50.620">
    <property type="entry name" value="HUPs"/>
    <property type="match status" value="2"/>
</dbReference>
<dbReference type="PANTHER" id="PTHR46268:SF6">
    <property type="entry name" value="UNIVERSAL STRESS PROTEIN UP12"/>
    <property type="match status" value="1"/>
</dbReference>
<evidence type="ECO:0000313" key="4">
    <source>
        <dbReference type="Proteomes" id="UP000033772"/>
    </source>
</evidence>
<dbReference type="EMBL" id="JZDQ02000007">
    <property type="protein sequence ID" value="OIJ27623.1"/>
    <property type="molecule type" value="Genomic_DNA"/>
</dbReference>
<evidence type="ECO:0000259" key="2">
    <source>
        <dbReference type="Pfam" id="PF00582"/>
    </source>
</evidence>
<keyword evidence="4" id="KW-1185">Reference proteome</keyword>
<dbReference type="InterPro" id="IPR014729">
    <property type="entry name" value="Rossmann-like_a/b/a_fold"/>
</dbReference>
<dbReference type="InterPro" id="IPR006015">
    <property type="entry name" value="Universal_stress_UspA"/>
</dbReference>
<organism evidence="3 4">
    <name type="scientific">Nocardioides luteus</name>
    <dbReference type="NCBI Taxonomy" id="1844"/>
    <lineage>
        <taxon>Bacteria</taxon>
        <taxon>Bacillati</taxon>
        <taxon>Actinomycetota</taxon>
        <taxon>Actinomycetes</taxon>
        <taxon>Propionibacteriales</taxon>
        <taxon>Nocardioidaceae</taxon>
        <taxon>Nocardioides</taxon>
    </lineage>
</organism>
<accession>A0A1J4N9G4</accession>
<comment type="similarity">
    <text evidence="1">Belongs to the universal stress protein A family.</text>
</comment>
<evidence type="ECO:0000313" key="3">
    <source>
        <dbReference type="EMBL" id="OIJ27623.1"/>
    </source>
</evidence>
<feature type="domain" description="UspA" evidence="2">
    <location>
        <begin position="154"/>
        <end position="291"/>
    </location>
</feature>
<dbReference type="Proteomes" id="UP000033772">
    <property type="component" value="Unassembled WGS sequence"/>
</dbReference>
<gene>
    <name evidence="3" type="ORF">UG56_006325</name>
</gene>
<comment type="caution">
    <text evidence="3">The sequence shown here is derived from an EMBL/GenBank/DDBJ whole genome shotgun (WGS) entry which is preliminary data.</text>
</comment>
<dbReference type="PRINTS" id="PR01438">
    <property type="entry name" value="UNVRSLSTRESS"/>
</dbReference>
<name>A0A1J4N9G4_9ACTN</name>
<dbReference type="STRING" id="1844.UG56_006325"/>
<feature type="domain" description="UspA" evidence="2">
    <location>
        <begin position="4"/>
        <end position="143"/>
    </location>
</feature>
<evidence type="ECO:0000256" key="1">
    <source>
        <dbReference type="ARBA" id="ARBA00008791"/>
    </source>
</evidence>